<feature type="non-terminal residue" evidence="10">
    <location>
        <position position="1"/>
    </location>
</feature>
<dbReference type="GO" id="GO:0019427">
    <property type="term" value="P:acetyl-CoA biosynthetic process from acetate"/>
    <property type="evidence" value="ECO:0007669"/>
    <property type="project" value="InterPro"/>
</dbReference>
<feature type="domain" description="AMP-binding enzyme C-terminal" evidence="9">
    <location>
        <begin position="473"/>
        <end position="551"/>
    </location>
</feature>
<dbReference type="InterPro" id="IPR000873">
    <property type="entry name" value="AMP-dep_synth/lig_dom"/>
</dbReference>
<name>A0A7K9HNQ7_9PICI</name>
<keyword evidence="2 6" id="KW-0436">Ligase</keyword>
<evidence type="ECO:0000259" key="9">
    <source>
        <dbReference type="Pfam" id="PF13193"/>
    </source>
</evidence>
<dbReference type="InterPro" id="IPR011904">
    <property type="entry name" value="Ac_CoA_lig"/>
</dbReference>
<evidence type="ECO:0000256" key="3">
    <source>
        <dbReference type="ARBA" id="ARBA00022741"/>
    </source>
</evidence>
<comment type="similarity">
    <text evidence="1 6">Belongs to the ATP-dependent AMP-binding enzyme family.</text>
</comment>
<dbReference type="GO" id="GO:0005739">
    <property type="term" value="C:mitochondrion"/>
    <property type="evidence" value="ECO:0007669"/>
    <property type="project" value="TreeGrafter"/>
</dbReference>
<dbReference type="PANTHER" id="PTHR24095:SF110">
    <property type="entry name" value="ACETYL-COENZYME A SYNTHETASE 2-LIKE, MITOCHONDRIAL"/>
    <property type="match status" value="1"/>
</dbReference>
<dbReference type="Gene3D" id="3.40.50.12780">
    <property type="entry name" value="N-terminal domain of ligase-like"/>
    <property type="match status" value="1"/>
</dbReference>
<gene>
    <name evidence="10" type="primary">Acss1_1</name>
    <name evidence="10" type="ORF">BUCCAP_R06547</name>
</gene>
<dbReference type="PROSITE" id="PS00455">
    <property type="entry name" value="AMP_BINDING"/>
    <property type="match status" value="1"/>
</dbReference>
<dbReference type="InterPro" id="IPR045851">
    <property type="entry name" value="AMP-bd_C_sf"/>
</dbReference>
<evidence type="ECO:0000313" key="10">
    <source>
        <dbReference type="EMBL" id="NXH15116.1"/>
    </source>
</evidence>
<sequence length="596" mass="65908">QPAAAAGPARWFLGGRLNVSVNCLDQHVEKSPDRVALIWERDEPGTAVHVTYRDLLDLTCRLANTLKKYGIQRGDKVAIYMSVSPLAVAAMLACARIGAVHTVVFAGFSAESLAGRIMDSGCKAVITYNQGVRGGRLIELKSTVDEAVKSCPSIQHVFVAQRTEKPVQLAEHDVPLEEEMAKAASVCPPESMDSEDMLFMLYTSGSTGKPKGIVHSQAGYLLYAALTHKYVFDYQQGDVFGCVADLGWITGHSYVVYGPLCNGATSLLFESTPVYPDPGRYWEVVQRLRVNQFYGAPTAIRLLLNYGEEWVRKYDRSSLRTLGSVGEHINKEAWQWFFQVVGEGRCTLVDTWWQTETGGICIAPRPSQEEAEIVPGMAMRPFFGIVPVLLDEKGKLIEGNDVSGALCIAQPWPGMARTIHGDHQRFVDAYFRAYPGYYFTGDGAYRSQEGYYQITGRMDDVINISGHRLGTAEIEDAMADHPQVPETAVIGYPHQIKGEGAFAFIVLKEQAADADQVKEELKTIVASKIAKYAVPDHILVVKRLPKTRSGKIVRRLLRKVVTEESHNMGDVTTLEDPSVVKEILAAYQKYKEKSCS</sequence>
<dbReference type="Pfam" id="PF00501">
    <property type="entry name" value="AMP-binding"/>
    <property type="match status" value="1"/>
</dbReference>
<dbReference type="GO" id="GO:0003987">
    <property type="term" value="F:acetate-CoA ligase activity"/>
    <property type="evidence" value="ECO:0007669"/>
    <property type="project" value="UniProtKB-UniRule"/>
</dbReference>
<proteinExistence type="inferred from homology"/>
<dbReference type="EMBL" id="VWZO01009481">
    <property type="protein sequence ID" value="NXH15116.1"/>
    <property type="molecule type" value="Genomic_DNA"/>
</dbReference>
<dbReference type="GO" id="GO:0005524">
    <property type="term" value="F:ATP binding"/>
    <property type="evidence" value="ECO:0007669"/>
    <property type="project" value="UniProtKB-UniRule"/>
</dbReference>
<protein>
    <recommendedName>
        <fullName evidence="6">Acetyl-coenzyme A synthetase</fullName>
        <ecNumber evidence="6">6.2.1.1</ecNumber>
    </recommendedName>
</protein>
<keyword evidence="7" id="KW-0472">Membrane</keyword>
<evidence type="ECO:0000256" key="5">
    <source>
        <dbReference type="ARBA" id="ARBA00023098"/>
    </source>
</evidence>
<comment type="caution">
    <text evidence="10">The sequence shown here is derived from an EMBL/GenBank/DDBJ whole genome shotgun (WGS) entry which is preliminary data.</text>
</comment>
<dbReference type="NCBIfam" id="NF001208">
    <property type="entry name" value="PRK00174.1"/>
    <property type="match status" value="1"/>
</dbReference>
<evidence type="ECO:0000256" key="6">
    <source>
        <dbReference type="RuleBase" id="RU361147"/>
    </source>
</evidence>
<accession>A0A7K9HNQ7</accession>
<feature type="domain" description="AMP-dependent synthetase/ligase" evidence="8">
    <location>
        <begin position="25"/>
        <end position="412"/>
    </location>
</feature>
<dbReference type="InterPro" id="IPR025110">
    <property type="entry name" value="AMP-bd_C"/>
</dbReference>
<dbReference type="AlphaFoldDB" id="A0A7K9HNQ7"/>
<dbReference type="Gene3D" id="3.30.300.30">
    <property type="match status" value="1"/>
</dbReference>
<dbReference type="Pfam" id="PF13193">
    <property type="entry name" value="AMP-binding_C"/>
    <property type="match status" value="1"/>
</dbReference>
<dbReference type="Proteomes" id="UP000534107">
    <property type="component" value="Unassembled WGS sequence"/>
</dbReference>
<keyword evidence="4 6" id="KW-0067">ATP-binding</keyword>
<dbReference type="SUPFAM" id="SSF56801">
    <property type="entry name" value="Acetyl-CoA synthetase-like"/>
    <property type="match status" value="1"/>
</dbReference>
<reference evidence="10 11" key="1">
    <citation type="submission" date="2019-09" db="EMBL/GenBank/DDBJ databases">
        <title>Bird 10,000 Genomes (B10K) Project - Family phase.</title>
        <authorList>
            <person name="Zhang G."/>
        </authorList>
    </citation>
    <scope>NUCLEOTIDE SEQUENCE [LARGE SCALE GENOMIC DNA]</scope>
    <source>
        <strain evidence="10">B10K-DU-001-16</strain>
        <tissue evidence="10">Muscle</tissue>
    </source>
</reference>
<keyword evidence="7" id="KW-1133">Transmembrane helix</keyword>
<dbReference type="GO" id="GO:0016208">
    <property type="term" value="F:AMP binding"/>
    <property type="evidence" value="ECO:0007669"/>
    <property type="project" value="InterPro"/>
</dbReference>
<evidence type="ECO:0000256" key="7">
    <source>
        <dbReference type="SAM" id="Phobius"/>
    </source>
</evidence>
<dbReference type="CDD" id="cd05966">
    <property type="entry name" value="ACS"/>
    <property type="match status" value="1"/>
</dbReference>
<keyword evidence="5" id="KW-0443">Lipid metabolism</keyword>
<evidence type="ECO:0000259" key="8">
    <source>
        <dbReference type="Pfam" id="PF00501"/>
    </source>
</evidence>
<evidence type="ECO:0000256" key="4">
    <source>
        <dbReference type="ARBA" id="ARBA00022840"/>
    </source>
</evidence>
<dbReference type="OrthoDB" id="1706066at2759"/>
<dbReference type="EC" id="6.2.1.1" evidence="6"/>
<dbReference type="NCBIfam" id="TIGR02188">
    <property type="entry name" value="Ac_CoA_lig_AcsA"/>
    <property type="match status" value="1"/>
</dbReference>
<evidence type="ECO:0000256" key="1">
    <source>
        <dbReference type="ARBA" id="ARBA00006432"/>
    </source>
</evidence>
<evidence type="ECO:0000313" key="11">
    <source>
        <dbReference type="Proteomes" id="UP000534107"/>
    </source>
</evidence>
<organism evidence="10 11">
    <name type="scientific">Bucco capensis</name>
    <name type="common">collared puffbird</name>
    <dbReference type="NCBI Taxonomy" id="135168"/>
    <lineage>
        <taxon>Eukaryota</taxon>
        <taxon>Metazoa</taxon>
        <taxon>Chordata</taxon>
        <taxon>Craniata</taxon>
        <taxon>Vertebrata</taxon>
        <taxon>Euteleostomi</taxon>
        <taxon>Archelosauria</taxon>
        <taxon>Archosauria</taxon>
        <taxon>Dinosauria</taxon>
        <taxon>Saurischia</taxon>
        <taxon>Theropoda</taxon>
        <taxon>Coelurosauria</taxon>
        <taxon>Aves</taxon>
        <taxon>Neognathae</taxon>
        <taxon>Neoaves</taxon>
        <taxon>Telluraves</taxon>
        <taxon>Coraciimorphae</taxon>
        <taxon>Piciformes</taxon>
        <taxon>Bucconidae</taxon>
        <taxon>Bucco</taxon>
    </lineage>
</organism>
<dbReference type="InterPro" id="IPR020845">
    <property type="entry name" value="AMP-binding_CS"/>
</dbReference>
<dbReference type="GO" id="GO:0006629">
    <property type="term" value="P:lipid metabolic process"/>
    <property type="evidence" value="ECO:0007669"/>
    <property type="project" value="UniProtKB-KW"/>
</dbReference>
<keyword evidence="11" id="KW-1185">Reference proteome</keyword>
<dbReference type="PANTHER" id="PTHR24095">
    <property type="entry name" value="ACETYL-COENZYME A SYNTHETASE"/>
    <property type="match status" value="1"/>
</dbReference>
<keyword evidence="7" id="KW-0812">Transmembrane</keyword>
<evidence type="ECO:0000256" key="2">
    <source>
        <dbReference type="ARBA" id="ARBA00022598"/>
    </source>
</evidence>
<keyword evidence="3 6" id="KW-0547">Nucleotide-binding</keyword>
<dbReference type="FunFam" id="3.40.50.12780:FF:000001">
    <property type="entry name" value="Acetyl-coenzyme A synthetase"/>
    <property type="match status" value="1"/>
</dbReference>
<dbReference type="InterPro" id="IPR042099">
    <property type="entry name" value="ANL_N_sf"/>
</dbReference>
<feature type="transmembrane region" description="Helical" evidence="7">
    <location>
        <begin position="77"/>
        <end position="99"/>
    </location>
</feature>
<feature type="non-terminal residue" evidence="10">
    <location>
        <position position="596"/>
    </location>
</feature>
<comment type="catalytic activity">
    <reaction evidence="6">
        <text>acetate + ATP + CoA = acetyl-CoA + AMP + diphosphate</text>
        <dbReference type="Rhea" id="RHEA:23176"/>
        <dbReference type="ChEBI" id="CHEBI:30089"/>
        <dbReference type="ChEBI" id="CHEBI:30616"/>
        <dbReference type="ChEBI" id="CHEBI:33019"/>
        <dbReference type="ChEBI" id="CHEBI:57287"/>
        <dbReference type="ChEBI" id="CHEBI:57288"/>
        <dbReference type="ChEBI" id="CHEBI:456215"/>
        <dbReference type="EC" id="6.2.1.1"/>
    </reaction>
</comment>